<dbReference type="Proteomes" id="UP000735302">
    <property type="component" value="Unassembled WGS sequence"/>
</dbReference>
<dbReference type="EMBL" id="BLXT01004559">
    <property type="protein sequence ID" value="GFO14374.1"/>
    <property type="molecule type" value="Genomic_DNA"/>
</dbReference>
<proteinExistence type="predicted"/>
<sequence>MSKPLTVVVVVVLVAMLSINTSEQATYSPYSPYMFQAEFALNCATHFCDIALVVFEPRSLRPRTRQVTVHAPPVLVSTFDPSTRGGRVQAQSRLRSQSD</sequence>
<evidence type="ECO:0000313" key="4">
    <source>
        <dbReference type="Proteomes" id="UP000735302"/>
    </source>
</evidence>
<reference evidence="3 4" key="1">
    <citation type="journal article" date="2021" name="Elife">
        <title>Chloroplast acquisition without the gene transfer in kleptoplastic sea slugs, Plakobranchus ocellatus.</title>
        <authorList>
            <person name="Maeda T."/>
            <person name="Takahashi S."/>
            <person name="Yoshida T."/>
            <person name="Shimamura S."/>
            <person name="Takaki Y."/>
            <person name="Nagai Y."/>
            <person name="Toyoda A."/>
            <person name="Suzuki Y."/>
            <person name="Arimoto A."/>
            <person name="Ishii H."/>
            <person name="Satoh N."/>
            <person name="Nishiyama T."/>
            <person name="Hasebe M."/>
            <person name="Maruyama T."/>
            <person name="Minagawa J."/>
            <person name="Obokata J."/>
            <person name="Shigenobu S."/>
        </authorList>
    </citation>
    <scope>NUCLEOTIDE SEQUENCE [LARGE SCALE GENOMIC DNA]</scope>
</reference>
<organism evidence="3 4">
    <name type="scientific">Plakobranchus ocellatus</name>
    <dbReference type="NCBI Taxonomy" id="259542"/>
    <lineage>
        <taxon>Eukaryota</taxon>
        <taxon>Metazoa</taxon>
        <taxon>Spiralia</taxon>
        <taxon>Lophotrochozoa</taxon>
        <taxon>Mollusca</taxon>
        <taxon>Gastropoda</taxon>
        <taxon>Heterobranchia</taxon>
        <taxon>Euthyneura</taxon>
        <taxon>Panpulmonata</taxon>
        <taxon>Sacoglossa</taxon>
        <taxon>Placobranchoidea</taxon>
        <taxon>Plakobranchidae</taxon>
        <taxon>Plakobranchus</taxon>
    </lineage>
</organism>
<evidence type="ECO:0000313" key="3">
    <source>
        <dbReference type="EMBL" id="GFO14374.1"/>
    </source>
</evidence>
<keyword evidence="4" id="KW-1185">Reference proteome</keyword>
<dbReference type="AlphaFoldDB" id="A0AAV4B2U6"/>
<accession>A0AAV4B2U6</accession>
<feature type="compositionally biased region" description="Polar residues" evidence="1">
    <location>
        <begin position="89"/>
        <end position="99"/>
    </location>
</feature>
<comment type="caution">
    <text evidence="3">The sequence shown here is derived from an EMBL/GenBank/DDBJ whole genome shotgun (WGS) entry which is preliminary data.</text>
</comment>
<evidence type="ECO:0008006" key="5">
    <source>
        <dbReference type="Google" id="ProtNLM"/>
    </source>
</evidence>
<gene>
    <name evidence="3" type="ORF">PoB_004087900</name>
</gene>
<protein>
    <recommendedName>
        <fullName evidence="5">Secreted protein</fullName>
    </recommendedName>
</protein>
<evidence type="ECO:0000256" key="2">
    <source>
        <dbReference type="SAM" id="SignalP"/>
    </source>
</evidence>
<feature type="chain" id="PRO_5043954848" description="Secreted protein" evidence="2">
    <location>
        <begin position="25"/>
        <end position="99"/>
    </location>
</feature>
<feature type="region of interest" description="Disordered" evidence="1">
    <location>
        <begin position="80"/>
        <end position="99"/>
    </location>
</feature>
<keyword evidence="2" id="KW-0732">Signal</keyword>
<feature type="signal peptide" evidence="2">
    <location>
        <begin position="1"/>
        <end position="24"/>
    </location>
</feature>
<evidence type="ECO:0000256" key="1">
    <source>
        <dbReference type="SAM" id="MobiDB-lite"/>
    </source>
</evidence>
<name>A0AAV4B2U6_9GAST</name>